<proteinExistence type="predicted"/>
<dbReference type="Proteomes" id="UP000294881">
    <property type="component" value="Unassembled WGS sequence"/>
</dbReference>
<dbReference type="InterPro" id="IPR006356">
    <property type="entry name" value="HAD-SF_hydro_IIA_hyp3"/>
</dbReference>
<dbReference type="GO" id="GO:0005737">
    <property type="term" value="C:cytoplasm"/>
    <property type="evidence" value="ECO:0007669"/>
    <property type="project" value="TreeGrafter"/>
</dbReference>
<keyword evidence="2" id="KW-1185">Reference proteome</keyword>
<dbReference type="CDD" id="cd07525">
    <property type="entry name" value="HAD_like"/>
    <property type="match status" value="1"/>
</dbReference>
<keyword evidence="1" id="KW-0378">Hydrolase</keyword>
<dbReference type="PANTHER" id="PTHR19288">
    <property type="entry name" value="4-NITROPHENYLPHOSPHATASE-RELATED"/>
    <property type="match status" value="1"/>
</dbReference>
<organism evidence="1 2">
    <name type="scientific">Camelimonas lactis</name>
    <dbReference type="NCBI Taxonomy" id="659006"/>
    <lineage>
        <taxon>Bacteria</taxon>
        <taxon>Pseudomonadati</taxon>
        <taxon>Pseudomonadota</taxon>
        <taxon>Alphaproteobacteria</taxon>
        <taxon>Hyphomicrobiales</taxon>
        <taxon>Chelatococcaceae</taxon>
        <taxon>Camelimonas</taxon>
    </lineage>
</organism>
<dbReference type="EMBL" id="SLWL01000001">
    <property type="protein sequence ID" value="TCO16095.1"/>
    <property type="molecule type" value="Genomic_DNA"/>
</dbReference>
<dbReference type="NCBIfam" id="TIGR01460">
    <property type="entry name" value="HAD-SF-IIA"/>
    <property type="match status" value="1"/>
</dbReference>
<reference evidence="1 2" key="1">
    <citation type="submission" date="2019-03" db="EMBL/GenBank/DDBJ databases">
        <title>Genomic Encyclopedia of Type Strains, Phase IV (KMG-IV): sequencing the most valuable type-strain genomes for metagenomic binning, comparative biology and taxonomic classification.</title>
        <authorList>
            <person name="Goeker M."/>
        </authorList>
    </citation>
    <scope>NUCLEOTIDE SEQUENCE [LARGE SCALE GENOMIC DNA]</scope>
    <source>
        <strain evidence="1 2">DSM 22958</strain>
    </source>
</reference>
<dbReference type="NCBIfam" id="TIGR01459">
    <property type="entry name" value="HAD-SF-IIA-hyp4"/>
    <property type="match status" value="1"/>
</dbReference>
<dbReference type="InterPro" id="IPR036412">
    <property type="entry name" value="HAD-like_sf"/>
</dbReference>
<dbReference type="Pfam" id="PF13344">
    <property type="entry name" value="Hydrolase_6"/>
    <property type="match status" value="1"/>
</dbReference>
<name>A0A4R2GYJ0_9HYPH</name>
<dbReference type="PANTHER" id="PTHR19288:SF90">
    <property type="entry name" value="OS08G0542600 PROTEIN"/>
    <property type="match status" value="1"/>
</dbReference>
<dbReference type="SUPFAM" id="SSF56784">
    <property type="entry name" value="HAD-like"/>
    <property type="match status" value="1"/>
</dbReference>
<dbReference type="AlphaFoldDB" id="A0A4R2GYJ0"/>
<dbReference type="InterPro" id="IPR006357">
    <property type="entry name" value="HAD-SF_hydro_IIA"/>
</dbReference>
<dbReference type="GO" id="GO:0016791">
    <property type="term" value="F:phosphatase activity"/>
    <property type="evidence" value="ECO:0007669"/>
    <property type="project" value="TreeGrafter"/>
</dbReference>
<evidence type="ECO:0000313" key="2">
    <source>
        <dbReference type="Proteomes" id="UP000294881"/>
    </source>
</evidence>
<dbReference type="InterPro" id="IPR023214">
    <property type="entry name" value="HAD_sf"/>
</dbReference>
<gene>
    <name evidence="1" type="ORF">EV666_101346</name>
</gene>
<protein>
    <submittedName>
        <fullName evidence="1">HAD superfamily hydrolase (TIGR01459 family)</fullName>
    </submittedName>
</protein>
<dbReference type="Gene3D" id="3.40.50.1000">
    <property type="entry name" value="HAD superfamily/HAD-like"/>
    <property type="match status" value="2"/>
</dbReference>
<evidence type="ECO:0000313" key="1">
    <source>
        <dbReference type="EMBL" id="TCO16095.1"/>
    </source>
</evidence>
<comment type="caution">
    <text evidence="1">The sequence shown here is derived from an EMBL/GenBank/DDBJ whole genome shotgun (WGS) entry which is preliminary data.</text>
</comment>
<accession>A0A4R2GYJ0</accession>
<dbReference type="Pfam" id="PF13242">
    <property type="entry name" value="Hydrolase_like"/>
    <property type="match status" value="1"/>
</dbReference>
<sequence length="318" mass="33641">MGPVPNPGVFGRPMGAAIRKGMRMNATQGSAGAGVQLVRGLSELAVGKDLLVCDIWGVIHNGVSAFADSCAALARFRAGGGIVVLVSNAPRPFHLVRDMLDRLGAPRDAWDAIVTSGDITRGAIAERASLPVFMIGPGRDRPIFEGLGANFVSVDEAGYVVCTGLFDDETETAETYRATLESLVARDVEMICANPDLVVERGDQLIPCAGAVAALYEQMGGRVLYAGKPHGPIYAAAFDMGERLKDATIAHDRILAIGDSIHTDVAGAVAAGIDVLFVARGIHAHEVMTPGKLTPASVNEWALRQRVRPTALIDHLRW</sequence>